<reference evidence="2" key="1">
    <citation type="submission" date="2021-02" db="EMBL/GenBank/DDBJ databases">
        <title>Genome sequence of Rhodospirillales sp. strain TMPK1 isolated from soil.</title>
        <authorList>
            <person name="Nakai R."/>
            <person name="Kusada H."/>
            <person name="Tamaki H."/>
        </authorList>
    </citation>
    <scope>NUCLEOTIDE SEQUENCE</scope>
    <source>
        <strain evidence="2">TMPK1</strain>
    </source>
</reference>
<dbReference type="InterPro" id="IPR012312">
    <property type="entry name" value="Hemerythrin-like"/>
</dbReference>
<accession>A0A8S8X9T1</accession>
<dbReference type="PANTHER" id="PTHR35585:SF1">
    <property type="entry name" value="HHE DOMAIN PROTEIN (AFU_ORTHOLOGUE AFUA_4G00730)"/>
    <property type="match status" value="1"/>
</dbReference>
<comment type="caution">
    <text evidence="2">The sequence shown here is derived from an EMBL/GenBank/DDBJ whole genome shotgun (WGS) entry which is preliminary data.</text>
</comment>
<organism evidence="2 3">
    <name type="scientific">Roseiterribacter gracilis</name>
    <dbReference type="NCBI Taxonomy" id="2812848"/>
    <lineage>
        <taxon>Bacteria</taxon>
        <taxon>Pseudomonadati</taxon>
        <taxon>Pseudomonadota</taxon>
        <taxon>Alphaproteobacteria</taxon>
        <taxon>Rhodospirillales</taxon>
        <taxon>Roseiterribacteraceae</taxon>
        <taxon>Roseiterribacter</taxon>
    </lineage>
</organism>
<name>A0A8S8X9T1_9PROT</name>
<sequence length="158" mass="18420">MALKELLRIREGILADLHADHEAVDQLLQRVLDSDDAAERRELFAQVRAELKAHSEAEAKILYRKLDKTENEDSRLFAFEGDVEHEVLAEQLDKLWAMRDKTSEKWTARAQVLQEVLRHHVKEEESDGFERAHAEFSKDELEKMGARFKREKAKLLEG</sequence>
<proteinExistence type="predicted"/>
<protein>
    <submittedName>
        <fullName evidence="2">Hemerythrin</fullName>
    </submittedName>
</protein>
<dbReference type="PANTHER" id="PTHR35585">
    <property type="entry name" value="HHE DOMAIN PROTEIN (AFU_ORTHOLOGUE AFUA_4G00730)"/>
    <property type="match status" value="1"/>
</dbReference>
<dbReference type="Pfam" id="PF01814">
    <property type="entry name" value="Hemerythrin"/>
    <property type="match status" value="1"/>
</dbReference>
<dbReference type="EMBL" id="BOPV01000001">
    <property type="protein sequence ID" value="GIL38085.1"/>
    <property type="molecule type" value="Genomic_DNA"/>
</dbReference>
<evidence type="ECO:0000313" key="3">
    <source>
        <dbReference type="Proteomes" id="UP000681075"/>
    </source>
</evidence>
<dbReference type="Proteomes" id="UP000681075">
    <property type="component" value="Unassembled WGS sequence"/>
</dbReference>
<dbReference type="Gene3D" id="1.20.120.520">
    <property type="entry name" value="nmb1532 protein domain like"/>
    <property type="match status" value="1"/>
</dbReference>
<evidence type="ECO:0000313" key="2">
    <source>
        <dbReference type="EMBL" id="GIL38085.1"/>
    </source>
</evidence>
<keyword evidence="3" id="KW-1185">Reference proteome</keyword>
<evidence type="ECO:0000259" key="1">
    <source>
        <dbReference type="Pfam" id="PF01814"/>
    </source>
</evidence>
<dbReference type="RefSeq" id="WP_420241014.1">
    <property type="nucleotide sequence ID" value="NZ_BOPV01000001.1"/>
</dbReference>
<dbReference type="AlphaFoldDB" id="A0A8S8X9T1"/>
<gene>
    <name evidence="2" type="ORF">TMPK1_03220</name>
</gene>
<feature type="domain" description="Hemerythrin-like" evidence="1">
    <location>
        <begin position="14"/>
        <end position="129"/>
    </location>
</feature>